<evidence type="ECO:0000256" key="1">
    <source>
        <dbReference type="ARBA" id="ARBA00022450"/>
    </source>
</evidence>
<evidence type="ECO:0000259" key="5">
    <source>
        <dbReference type="PROSITE" id="PS50075"/>
    </source>
</evidence>
<dbReference type="STRING" id="341036.SAMN05660649_03823"/>
<dbReference type="GO" id="GO:0005886">
    <property type="term" value="C:plasma membrane"/>
    <property type="evidence" value="ECO:0007669"/>
    <property type="project" value="TreeGrafter"/>
</dbReference>
<accession>A0A1I2X7L4</accession>
<gene>
    <name evidence="7" type="ORF">SAMN05660649_03823</name>
</gene>
<dbReference type="GO" id="GO:0006633">
    <property type="term" value="P:fatty acid biosynthetic process"/>
    <property type="evidence" value="ECO:0007669"/>
    <property type="project" value="TreeGrafter"/>
</dbReference>
<evidence type="ECO:0000313" key="8">
    <source>
        <dbReference type="Proteomes" id="UP000199337"/>
    </source>
</evidence>
<evidence type="ECO:0000313" key="7">
    <source>
        <dbReference type="EMBL" id="SFH09372.1"/>
    </source>
</evidence>
<name>A0A1I2X7L4_9FIRM</name>
<feature type="region of interest" description="C-terminal hotdog fold" evidence="4">
    <location>
        <begin position="1416"/>
        <end position="1564"/>
    </location>
</feature>
<dbReference type="PROSITE" id="PS50075">
    <property type="entry name" value="CARRIER"/>
    <property type="match status" value="2"/>
</dbReference>
<dbReference type="InterPro" id="IPR036736">
    <property type="entry name" value="ACP-like_sf"/>
</dbReference>
<dbReference type="InterPro" id="IPR016036">
    <property type="entry name" value="Malonyl_transacylase_ACP-bd"/>
</dbReference>
<dbReference type="Gene3D" id="3.40.366.10">
    <property type="entry name" value="Malonyl-Coenzyme A Acyl Carrier Protein, domain 2"/>
    <property type="match status" value="1"/>
</dbReference>
<dbReference type="InterPro" id="IPR057326">
    <property type="entry name" value="KR_dom"/>
</dbReference>
<dbReference type="PANTHER" id="PTHR43775:SF37">
    <property type="entry name" value="SI:DKEY-61P9.11"/>
    <property type="match status" value="1"/>
</dbReference>
<dbReference type="CDD" id="cd08953">
    <property type="entry name" value="KR_2_SDR_x"/>
    <property type="match status" value="1"/>
</dbReference>
<dbReference type="InterPro" id="IPR049552">
    <property type="entry name" value="PKS_DH_N"/>
</dbReference>
<dbReference type="InterPro" id="IPR013968">
    <property type="entry name" value="PKS_KR"/>
</dbReference>
<evidence type="ECO:0000259" key="6">
    <source>
        <dbReference type="PROSITE" id="PS52019"/>
    </source>
</evidence>
<reference evidence="8" key="1">
    <citation type="submission" date="2016-10" db="EMBL/GenBank/DDBJ databases">
        <authorList>
            <person name="Varghese N."/>
            <person name="Submissions S."/>
        </authorList>
    </citation>
    <scope>NUCLEOTIDE SEQUENCE [LARGE SCALE GENOMIC DNA]</scope>
    <source>
        <strain evidence="8">DSM 17038</strain>
    </source>
</reference>
<dbReference type="GO" id="GO:0005737">
    <property type="term" value="C:cytoplasm"/>
    <property type="evidence" value="ECO:0007669"/>
    <property type="project" value="TreeGrafter"/>
</dbReference>
<dbReference type="InterPro" id="IPR049551">
    <property type="entry name" value="PKS_DH_C"/>
</dbReference>
<dbReference type="Pfam" id="PF00698">
    <property type="entry name" value="Acyl_transf_1"/>
    <property type="match status" value="1"/>
</dbReference>
<feature type="domain" description="PKS/mFAS DH" evidence="6">
    <location>
        <begin position="1265"/>
        <end position="1564"/>
    </location>
</feature>
<dbReference type="Gene3D" id="1.10.1200.10">
    <property type="entry name" value="ACP-like"/>
    <property type="match status" value="3"/>
</dbReference>
<dbReference type="SUPFAM" id="SSF51735">
    <property type="entry name" value="NAD(P)-binding Rossmann-fold domains"/>
    <property type="match status" value="2"/>
</dbReference>
<evidence type="ECO:0000256" key="4">
    <source>
        <dbReference type="PROSITE-ProRule" id="PRU01363"/>
    </source>
</evidence>
<feature type="domain" description="Carrier" evidence="5">
    <location>
        <begin position="593"/>
        <end position="672"/>
    </location>
</feature>
<dbReference type="SMART" id="SM00822">
    <property type="entry name" value="PKS_KR"/>
    <property type="match status" value="1"/>
</dbReference>
<evidence type="ECO:0000256" key="3">
    <source>
        <dbReference type="ARBA" id="ARBA00022679"/>
    </source>
</evidence>
<dbReference type="Pfam" id="PF14765">
    <property type="entry name" value="PS-DH"/>
    <property type="match status" value="1"/>
</dbReference>
<dbReference type="PANTHER" id="PTHR43775">
    <property type="entry name" value="FATTY ACID SYNTHASE"/>
    <property type="match status" value="1"/>
</dbReference>
<feature type="domain" description="Carrier" evidence="5">
    <location>
        <begin position="490"/>
        <end position="569"/>
    </location>
</feature>
<dbReference type="InterPro" id="IPR042104">
    <property type="entry name" value="PKS_dehydratase_sf"/>
</dbReference>
<dbReference type="Pfam" id="PF21089">
    <property type="entry name" value="PKS_DH_N"/>
    <property type="match status" value="1"/>
</dbReference>
<keyword evidence="8" id="KW-1185">Reference proteome</keyword>
<dbReference type="GO" id="GO:0004312">
    <property type="term" value="F:fatty acid synthase activity"/>
    <property type="evidence" value="ECO:0007669"/>
    <property type="project" value="TreeGrafter"/>
</dbReference>
<dbReference type="SMART" id="SM00827">
    <property type="entry name" value="PKS_AT"/>
    <property type="match status" value="1"/>
</dbReference>
<feature type="region of interest" description="N-terminal hotdog fold" evidence="4">
    <location>
        <begin position="1265"/>
        <end position="1400"/>
    </location>
</feature>
<dbReference type="Gene3D" id="3.10.129.110">
    <property type="entry name" value="Polyketide synthase dehydratase"/>
    <property type="match status" value="1"/>
</dbReference>
<dbReference type="InterPro" id="IPR049900">
    <property type="entry name" value="PKS_mFAS_DH"/>
</dbReference>
<dbReference type="SUPFAM" id="SSF52151">
    <property type="entry name" value="FabD/lysophospholipase-like"/>
    <property type="match status" value="1"/>
</dbReference>
<dbReference type="InterPro" id="IPR009081">
    <property type="entry name" value="PP-bd_ACP"/>
</dbReference>
<dbReference type="InterPro" id="IPR014043">
    <property type="entry name" value="Acyl_transferase_dom"/>
</dbReference>
<dbReference type="EMBL" id="FOOX01000016">
    <property type="protein sequence ID" value="SFH09372.1"/>
    <property type="molecule type" value="Genomic_DNA"/>
</dbReference>
<sequence>MAGMPARLLQEQNALRTDFNIIDTLEKQGIYIHFSAVAGKTAFLFPGHGAQYPNMMRDLFSTQPVVEDTFRRADEIYRGLTGDALTSLIFSRDHDGEEEVHENLKSPEVMQPAIYTANMAMFYLVADLGLHADLFIGHSLGEFAALAAGGAVTFEDGLRAVYARACSVNLINPAQRGAMISIQTGGDSGSTDRLLSGVKGYFTKSIVNSPEQLIISGASEAVDRIHQLCREKGIPSIILPVSHAFHSKLMAAAVPSFEEKLRAFRWRKPEIKVLSSIHGEYYDRQVVKGMSSFLASQLITPFNFRSLILKAYDEGVRVFVEVGPKNILSKLVRKNLTADDVLVAGTNLPALGGTPSWKRFCVFCNVHGLLADRQEINLMQGFKKTVPERGNSQMTETGIKEQLVQIVAGKTGYPRPLIQFHKKIVVELGVGLLIYQAILRAVREKFSLSEDGFPQDKDLTLQEIYEYLAARFLEQPGTAAETTASAGKAVEQQEIEQVVLAAFVEKTGYPREMLEPDLDLEADLGIDSVKQAEIFGYLKDKYTLVVSEEVKLKDLNTIGKIVEFVAGLMHAAPALRQEEKESAGAPSSILPLVDPGQVEQLVIDAMAEKTGYPREMLEPDLDLEADLGIDSVKQAEIFGQLQEAYRFTTSKEIKLKDLNTIRKITDFIIATLGTNTVQTPAEPAPAESPLYKRLAVKEQIETALRYVPLPMEQPFPSSPASGMFTVRGKKILVMADRTGEVAGRLISELRRKGAQVYAAVPEGMALEADKTIPASFDRDDSLQAVFAALQEESGGIQSVINLYPLVKDFSLFEASGEEWEREVGSQFNVNFLAARAFYKDLQALPAGAGGYFAATNTGGVFGLEATAGQNPLGGLTAGFVKSLQKELPNLAAKVVDFPAEEAPETIAQVFGEEIELPEDHLEIGYTAGGRKIIQVLPVALQPGQHQVPLSIDRSSVILVSGGGRGIIFECLKGLCALCQPQIVITGRTAAPDGDEEWLRLDGEDFSRYRQEYMKKLKKENPALTPLQVERESRKLIYARELFRNLQELKAMNSNIHYEVCDVADREQVLALVDRIRERFGPIEGVLHGAGLESFGAVPKKPVEHSRNVVRVKVNGFRHLWKATRQEPLKFFVNFGSISGRFGMDGQVDYCAAADAVARCSYIHSRSNAAPLSFTIDWTAWADTGMAAYDSVRRVQEQRGLTYLEIKEGVHKFLQELFFGGEHPEVMIFGSLGLNSPPGQLDSLDGERRRVVFPARPDGVVVDRIHYPLLERVSAYEANDFLNAEKRLHLQEDLYLSDHLVDGAGTFPGVLHVESHCEAASLLCPDHFPARLRDVEFIKFIKYYERNPLNLKINARVRRTDESGTEVEVEIRSDFVNSRGMVLEKDRLHSRGTYLMTKERQQPRAASVNAGELLARAAEMNLEKFYQHTSRYITFGPTFRSLQEVRAINDYELVSETLVPRNEGLFASVGAPRFLIAPVVIDNACRSTLLWSFHTAGHIVVPRSIDEVIFYRAPLPGEKVYAYTKFLKEDGDLYHFKVEMIDSENNLLIDMPGLVMVRINSEHGDTGLL</sequence>
<dbReference type="PROSITE" id="PS52019">
    <property type="entry name" value="PKS_MFAS_DH"/>
    <property type="match status" value="1"/>
</dbReference>
<dbReference type="RefSeq" id="WP_092473329.1">
    <property type="nucleotide sequence ID" value="NZ_FOOX01000016.1"/>
</dbReference>
<keyword evidence="1" id="KW-0596">Phosphopantetheine</keyword>
<feature type="active site" description="Proton donor; for dehydratase activity" evidence="4">
    <location>
        <position position="1481"/>
    </location>
</feature>
<dbReference type="InterPro" id="IPR050091">
    <property type="entry name" value="PKS_NRPS_Biosynth_Enz"/>
</dbReference>
<feature type="active site" description="Proton acceptor; for dehydratase activity" evidence="4">
    <location>
        <position position="1298"/>
    </location>
</feature>
<keyword evidence="2" id="KW-0597">Phosphoprotein</keyword>
<dbReference type="Gene3D" id="3.40.50.720">
    <property type="entry name" value="NAD(P)-binding Rossmann-like Domain"/>
    <property type="match status" value="1"/>
</dbReference>
<evidence type="ECO:0000256" key="2">
    <source>
        <dbReference type="ARBA" id="ARBA00022553"/>
    </source>
</evidence>
<dbReference type="GO" id="GO:0071770">
    <property type="term" value="P:DIM/DIP cell wall layer assembly"/>
    <property type="evidence" value="ECO:0007669"/>
    <property type="project" value="TreeGrafter"/>
</dbReference>
<dbReference type="InterPro" id="IPR036291">
    <property type="entry name" value="NAD(P)-bd_dom_sf"/>
</dbReference>
<dbReference type="SUPFAM" id="SSF55048">
    <property type="entry name" value="Probable ACP-binding domain of malonyl-CoA ACP transacylase"/>
    <property type="match status" value="1"/>
</dbReference>
<dbReference type="Pfam" id="PF08659">
    <property type="entry name" value="KR"/>
    <property type="match status" value="1"/>
</dbReference>
<organism evidence="7 8">
    <name type="scientific">Desulfotruncus arcticus DSM 17038</name>
    <dbReference type="NCBI Taxonomy" id="1121424"/>
    <lineage>
        <taxon>Bacteria</taxon>
        <taxon>Bacillati</taxon>
        <taxon>Bacillota</taxon>
        <taxon>Clostridia</taxon>
        <taxon>Eubacteriales</taxon>
        <taxon>Desulfallaceae</taxon>
        <taxon>Desulfotruncus</taxon>
    </lineage>
</organism>
<dbReference type="OrthoDB" id="9770965at2"/>
<dbReference type="InterPro" id="IPR001227">
    <property type="entry name" value="Ac_transferase_dom_sf"/>
</dbReference>
<dbReference type="InterPro" id="IPR016035">
    <property type="entry name" value="Acyl_Trfase/lysoPLipase"/>
</dbReference>
<dbReference type="Pfam" id="PF00550">
    <property type="entry name" value="PP-binding"/>
    <property type="match status" value="2"/>
</dbReference>
<protein>
    <submittedName>
        <fullName evidence="7">Malonyl CoA-acyl carrier protein transacylase</fullName>
    </submittedName>
</protein>
<dbReference type="Proteomes" id="UP000199337">
    <property type="component" value="Unassembled WGS sequence"/>
</dbReference>
<dbReference type="SUPFAM" id="SSF47336">
    <property type="entry name" value="ACP-like"/>
    <property type="match status" value="2"/>
</dbReference>
<proteinExistence type="predicted"/>
<dbReference type="Gene3D" id="3.30.70.250">
    <property type="entry name" value="Malonyl-CoA ACP transacylase, ACP-binding"/>
    <property type="match status" value="1"/>
</dbReference>
<keyword evidence="3" id="KW-0808">Transferase</keyword>